<evidence type="ECO:0000313" key="3">
    <source>
        <dbReference type="EMBL" id="TDH38802.1"/>
    </source>
</evidence>
<dbReference type="NCBIfam" id="TIGR03808">
    <property type="entry name" value="RR_plus_rpt_1"/>
    <property type="match status" value="1"/>
</dbReference>
<sequence length="461" mass="47673">MTSNRVFSRRSLIGGVLVSSCAMSASPGRAASGLFTDIGLRGGHDADLADLLPDTADDQSRRLQDAIDSSAKAGRILRLPPGSFHFSNLTLPDGTRMAGVPGATRLIYTGQGHGLLAESGRSVRLAGLTIDGANQRLGEHVRGLVHLRLVEQVFLDDVTIAGSSRDGLVVEGCGGRVERCDISGAADSGLFAVESRELAITGNFVHDCGNGGILVHRWTQGADGTVVSDNRVTRIAARRGGTGQFGNGINLFRAGNVTVSDNHVSDCAFSAIRANSADNVQILSNKALRSGETALYAEFSFEGALISGNLVDGGTMGISVANFASGGRLAVISGNMIRNMRADGPYKAENSGFGIGIAVEADATVTGNTIEGAPKWGMMVGWGPYLRDVAITGNVIRNAGLGIAVTVVDGAGKALINDNVFSHTRGGAVVGTRWNDAVTGDMAKTGASAWPHLTVEGNTVS</sequence>
<dbReference type="OrthoDB" id="9788772at2"/>
<evidence type="ECO:0000313" key="4">
    <source>
        <dbReference type="Proteomes" id="UP000295131"/>
    </source>
</evidence>
<dbReference type="PROSITE" id="PS51257">
    <property type="entry name" value="PROKAR_LIPOPROTEIN"/>
    <property type="match status" value="1"/>
</dbReference>
<keyword evidence="4" id="KW-1185">Reference proteome</keyword>
<dbReference type="NCBIfam" id="TIGR03807">
    <property type="entry name" value="RR_fam_repeat"/>
    <property type="match status" value="3"/>
</dbReference>
<dbReference type="PANTHER" id="PTHR22990">
    <property type="entry name" value="F-BOX ONLY PROTEIN"/>
    <property type="match status" value="1"/>
</dbReference>
<dbReference type="InterPro" id="IPR022388">
    <property type="entry name" value="CHP03808"/>
</dbReference>
<reference evidence="3 4" key="1">
    <citation type="journal article" date="2013" name="Int. J. Syst. Evol. Microbiol.">
        <title>Hoeflea suaedae sp. nov., an endophytic bacterium isolated from the root of the halophyte Suaeda maritima.</title>
        <authorList>
            <person name="Chung E.J."/>
            <person name="Park J.A."/>
            <person name="Pramanik P."/>
            <person name="Bibi F."/>
            <person name="Jeon C.O."/>
            <person name="Chung Y.R."/>
        </authorList>
    </citation>
    <scope>NUCLEOTIDE SEQUENCE [LARGE SCALE GENOMIC DNA]</scope>
    <source>
        <strain evidence="3 4">YC6898</strain>
    </source>
</reference>
<organism evidence="3 4">
    <name type="scientific">Pseudohoeflea suaedae</name>
    <dbReference type="NCBI Taxonomy" id="877384"/>
    <lineage>
        <taxon>Bacteria</taxon>
        <taxon>Pseudomonadati</taxon>
        <taxon>Pseudomonadota</taxon>
        <taxon>Alphaproteobacteria</taxon>
        <taxon>Hyphomicrobiales</taxon>
        <taxon>Rhizobiaceae</taxon>
        <taxon>Pseudohoeflea</taxon>
    </lineage>
</organism>
<dbReference type="InterPro" id="IPR022444">
    <property type="entry name" value="Cofactor-bd_rpt"/>
</dbReference>
<protein>
    <submittedName>
        <fullName evidence="3">TIGR03808 family TAT-translocated repetitive protein</fullName>
    </submittedName>
</protein>
<dbReference type="InterPro" id="IPR012334">
    <property type="entry name" value="Pectin_lyas_fold"/>
</dbReference>
<evidence type="ECO:0000256" key="1">
    <source>
        <dbReference type="ARBA" id="ARBA00022737"/>
    </source>
</evidence>
<keyword evidence="1" id="KW-0677">Repeat</keyword>
<dbReference type="Pfam" id="PF13229">
    <property type="entry name" value="Beta_helix"/>
    <property type="match status" value="1"/>
</dbReference>
<dbReference type="AlphaFoldDB" id="A0A4R5PP10"/>
<comment type="caution">
    <text evidence="3">The sequence shown here is derived from an EMBL/GenBank/DDBJ whole genome shotgun (WGS) entry which is preliminary data.</text>
</comment>
<feature type="domain" description="Right handed beta helix" evidence="2">
    <location>
        <begin position="151"/>
        <end position="322"/>
    </location>
</feature>
<name>A0A4R5PP10_9HYPH</name>
<dbReference type="InterPro" id="IPR039448">
    <property type="entry name" value="Beta_helix"/>
</dbReference>
<dbReference type="InterPro" id="IPR006626">
    <property type="entry name" value="PbH1"/>
</dbReference>
<dbReference type="SMART" id="SM00710">
    <property type="entry name" value="PbH1"/>
    <property type="match status" value="8"/>
</dbReference>
<evidence type="ECO:0000259" key="2">
    <source>
        <dbReference type="Pfam" id="PF13229"/>
    </source>
</evidence>
<gene>
    <name evidence="3" type="ORF">E2A64_06825</name>
</gene>
<dbReference type="InterPro" id="IPR011050">
    <property type="entry name" value="Pectin_lyase_fold/virulence"/>
</dbReference>
<dbReference type="InterPro" id="IPR051550">
    <property type="entry name" value="SCF-Subunits/Alg-Epimerases"/>
</dbReference>
<dbReference type="RefSeq" id="WP_133283636.1">
    <property type="nucleotide sequence ID" value="NZ_SMSI01000001.1"/>
</dbReference>
<dbReference type="Proteomes" id="UP000295131">
    <property type="component" value="Unassembled WGS sequence"/>
</dbReference>
<dbReference type="SUPFAM" id="SSF51126">
    <property type="entry name" value="Pectin lyase-like"/>
    <property type="match status" value="1"/>
</dbReference>
<dbReference type="PANTHER" id="PTHR22990:SF15">
    <property type="entry name" value="F-BOX ONLY PROTEIN 10"/>
    <property type="match status" value="1"/>
</dbReference>
<accession>A0A4R5PP10</accession>
<dbReference type="Gene3D" id="2.160.20.10">
    <property type="entry name" value="Single-stranded right-handed beta-helix, Pectin lyase-like"/>
    <property type="match status" value="1"/>
</dbReference>
<dbReference type="EMBL" id="SMSI01000001">
    <property type="protein sequence ID" value="TDH38802.1"/>
    <property type="molecule type" value="Genomic_DNA"/>
</dbReference>
<proteinExistence type="predicted"/>